<sequence>MKTETHQIARARNTAIDLRENTVVRVVPKDGARFAGKAAVAYEDNAIVFAYADGTTVSLTI</sequence>
<evidence type="ECO:0000313" key="1">
    <source>
        <dbReference type="EMBL" id="MBS0123419.1"/>
    </source>
</evidence>
<name>A0A8J7WBK4_9RHOB</name>
<organism evidence="1 2">
    <name type="scientific">Thetidibacter halocola</name>
    <dbReference type="NCBI Taxonomy" id="2827239"/>
    <lineage>
        <taxon>Bacteria</taxon>
        <taxon>Pseudomonadati</taxon>
        <taxon>Pseudomonadota</taxon>
        <taxon>Alphaproteobacteria</taxon>
        <taxon>Rhodobacterales</taxon>
        <taxon>Roseobacteraceae</taxon>
        <taxon>Thetidibacter</taxon>
    </lineage>
</organism>
<evidence type="ECO:0000313" key="2">
    <source>
        <dbReference type="Proteomes" id="UP000681356"/>
    </source>
</evidence>
<dbReference type="Proteomes" id="UP000681356">
    <property type="component" value="Unassembled WGS sequence"/>
</dbReference>
<dbReference type="RefSeq" id="WP_212535399.1">
    <property type="nucleotide sequence ID" value="NZ_JAGTUU010000002.1"/>
</dbReference>
<proteinExistence type="predicted"/>
<gene>
    <name evidence="1" type="ORF">KB874_04680</name>
</gene>
<accession>A0A8J7WBK4</accession>
<protein>
    <submittedName>
        <fullName evidence="1">Uncharacterized protein</fullName>
    </submittedName>
</protein>
<dbReference type="AlphaFoldDB" id="A0A8J7WBK4"/>
<reference evidence="1" key="1">
    <citation type="submission" date="2021-04" db="EMBL/GenBank/DDBJ databases">
        <authorList>
            <person name="Yoon J."/>
        </authorList>
    </citation>
    <scope>NUCLEOTIDE SEQUENCE</scope>
    <source>
        <strain evidence="1">KMU-90</strain>
    </source>
</reference>
<comment type="caution">
    <text evidence="1">The sequence shown here is derived from an EMBL/GenBank/DDBJ whole genome shotgun (WGS) entry which is preliminary data.</text>
</comment>
<dbReference type="EMBL" id="JAGTUU010000002">
    <property type="protein sequence ID" value="MBS0123419.1"/>
    <property type="molecule type" value="Genomic_DNA"/>
</dbReference>
<keyword evidence="2" id="KW-1185">Reference proteome</keyword>